<dbReference type="CDD" id="cd00009">
    <property type="entry name" value="AAA"/>
    <property type="match status" value="1"/>
</dbReference>
<evidence type="ECO:0000313" key="2">
    <source>
        <dbReference type="EMBL" id="KAA8782549.1"/>
    </source>
</evidence>
<proteinExistence type="predicted"/>
<accession>A0A5M9WLV5</accession>
<dbReference type="InterPro" id="IPR003593">
    <property type="entry name" value="AAA+_ATPase"/>
</dbReference>
<sequence>MGSFEEELKALIPPDFAERQQAAIRQIDNHPEIKRLRQTYPDRSGDLTSPRRYRDVSEHLAQCDACEACPGLTGCQNIQKGHRSVEEPNPNKSDELVFRLRKCNLLKDYERQQGIGQKIKSHFIPAHILDATFDDIEPDPQRLAAITAAVKFCSTFVPGQTTEGLYLYGPMGVGKSRIAGAIAQELAKCDIDVLMVYVPDFLLEVKDAISSKTETVESKLDSLRTASVLILDDIGAETLTIWTRDEVIGPILQRRMERLPIIYTSNLTINELRHHLANVKDARDMDRKQHEKKAERIIERIEPFVKTISVGGRNRRRG</sequence>
<dbReference type="InterPro" id="IPR002611">
    <property type="entry name" value="IstB_ATP-bd"/>
</dbReference>
<dbReference type="GO" id="GO:0006260">
    <property type="term" value="P:DNA replication"/>
    <property type="evidence" value="ECO:0007669"/>
    <property type="project" value="TreeGrafter"/>
</dbReference>
<dbReference type="AlphaFoldDB" id="A0A5M9WLV5"/>
<feature type="domain" description="AAA+ ATPase" evidence="1">
    <location>
        <begin position="161"/>
        <end position="286"/>
    </location>
</feature>
<gene>
    <name evidence="2" type="ORF">EC604_01635</name>
</gene>
<organism evidence="2 3">
    <name type="scientific">Paenibacillus amylolyticus</name>
    <dbReference type="NCBI Taxonomy" id="1451"/>
    <lineage>
        <taxon>Bacteria</taxon>
        <taxon>Bacillati</taxon>
        <taxon>Bacillota</taxon>
        <taxon>Bacilli</taxon>
        <taxon>Bacillales</taxon>
        <taxon>Paenibacillaceae</taxon>
        <taxon>Paenibacillus</taxon>
    </lineage>
</organism>
<evidence type="ECO:0000313" key="3">
    <source>
        <dbReference type="Proteomes" id="UP000323664"/>
    </source>
</evidence>
<comment type="caution">
    <text evidence="2">The sequence shown here is derived from an EMBL/GenBank/DDBJ whole genome shotgun (WGS) entry which is preliminary data.</text>
</comment>
<dbReference type="Proteomes" id="UP000323664">
    <property type="component" value="Unassembled WGS sequence"/>
</dbReference>
<dbReference type="PANTHER" id="PTHR30050:SF8">
    <property type="entry name" value="PRIMOSOMAL PROTEIN DNAI"/>
    <property type="match status" value="1"/>
</dbReference>
<evidence type="ECO:0000259" key="1">
    <source>
        <dbReference type="SMART" id="SM00382"/>
    </source>
</evidence>
<dbReference type="InterPro" id="IPR027417">
    <property type="entry name" value="P-loop_NTPase"/>
</dbReference>
<protein>
    <submittedName>
        <fullName evidence="2">AAA family ATPase</fullName>
    </submittedName>
</protein>
<dbReference type="GO" id="GO:0005524">
    <property type="term" value="F:ATP binding"/>
    <property type="evidence" value="ECO:0007669"/>
    <property type="project" value="InterPro"/>
</dbReference>
<dbReference type="SUPFAM" id="SSF52540">
    <property type="entry name" value="P-loop containing nucleoside triphosphate hydrolases"/>
    <property type="match status" value="1"/>
</dbReference>
<dbReference type="Gene3D" id="3.40.50.300">
    <property type="entry name" value="P-loop containing nucleotide triphosphate hydrolases"/>
    <property type="match status" value="1"/>
</dbReference>
<dbReference type="SMART" id="SM00382">
    <property type="entry name" value="AAA"/>
    <property type="match status" value="1"/>
</dbReference>
<reference evidence="2 3" key="1">
    <citation type="journal article" date="2019" name="J. Ind. Microbiol. Biotechnol.">
        <title>Paenibacillus amylolyticus 27C64 has a diverse set of carbohydrate-active enzymes and complete pectin deconstruction system.</title>
        <authorList>
            <person name="Keggi C."/>
            <person name="Doran-Peterson J."/>
        </authorList>
    </citation>
    <scope>NUCLEOTIDE SEQUENCE [LARGE SCALE GENOMIC DNA]</scope>
    <source>
        <strain evidence="2 3">27C64</strain>
    </source>
</reference>
<dbReference type="Pfam" id="PF01695">
    <property type="entry name" value="IstB_IS21"/>
    <property type="match status" value="1"/>
</dbReference>
<dbReference type="PANTHER" id="PTHR30050">
    <property type="entry name" value="CHROMOSOMAL REPLICATION INITIATOR PROTEIN DNAA"/>
    <property type="match status" value="1"/>
</dbReference>
<dbReference type="EMBL" id="RIAS01000001">
    <property type="protein sequence ID" value="KAA8782549.1"/>
    <property type="molecule type" value="Genomic_DNA"/>
</dbReference>
<dbReference type="RefSeq" id="WP_123062461.1">
    <property type="nucleotide sequence ID" value="NZ_RIAS01000001.1"/>
</dbReference>
<name>A0A5M9WLV5_PAEAM</name>
<dbReference type="OrthoDB" id="61127at2"/>